<keyword evidence="2" id="KW-0808">Transferase</keyword>
<evidence type="ECO:0000256" key="1">
    <source>
        <dbReference type="ARBA" id="ARBA00022603"/>
    </source>
</evidence>
<dbReference type="Proteomes" id="UP000825935">
    <property type="component" value="Chromosome 4"/>
</dbReference>
<accession>A0A8T2V3B8</accession>
<evidence type="ECO:0000259" key="4">
    <source>
        <dbReference type="Pfam" id="PF00856"/>
    </source>
</evidence>
<dbReference type="OrthoDB" id="341421at2759"/>
<keyword evidence="6" id="KW-1185">Reference proteome</keyword>
<evidence type="ECO:0000256" key="2">
    <source>
        <dbReference type="ARBA" id="ARBA00022679"/>
    </source>
</evidence>
<evidence type="ECO:0000313" key="6">
    <source>
        <dbReference type="Proteomes" id="UP000825935"/>
    </source>
</evidence>
<dbReference type="PANTHER" id="PTHR13271:SF54">
    <property type="entry name" value="PROTEIN PLASTID TRANSCRIPTIONALLY ACTIVE 14"/>
    <property type="match status" value="1"/>
</dbReference>
<keyword evidence="1" id="KW-0489">Methyltransferase</keyword>
<reference evidence="5" key="1">
    <citation type="submission" date="2021-08" db="EMBL/GenBank/DDBJ databases">
        <title>WGS assembly of Ceratopteris richardii.</title>
        <authorList>
            <person name="Marchant D.B."/>
            <person name="Chen G."/>
            <person name="Jenkins J."/>
            <person name="Shu S."/>
            <person name="Leebens-Mack J."/>
            <person name="Grimwood J."/>
            <person name="Schmutz J."/>
            <person name="Soltis P."/>
            <person name="Soltis D."/>
            <person name="Chen Z.-H."/>
        </authorList>
    </citation>
    <scope>NUCLEOTIDE SEQUENCE</scope>
    <source>
        <strain evidence="5">Whitten #5841</strain>
        <tissue evidence="5">Leaf</tissue>
    </source>
</reference>
<dbReference type="GO" id="GO:0016279">
    <property type="term" value="F:protein-lysine N-methyltransferase activity"/>
    <property type="evidence" value="ECO:0007669"/>
    <property type="project" value="TreeGrafter"/>
</dbReference>
<gene>
    <name evidence="5" type="ORF">KP509_04G027900</name>
</gene>
<organism evidence="5 6">
    <name type="scientific">Ceratopteris richardii</name>
    <name type="common">Triangle waterfern</name>
    <dbReference type="NCBI Taxonomy" id="49495"/>
    <lineage>
        <taxon>Eukaryota</taxon>
        <taxon>Viridiplantae</taxon>
        <taxon>Streptophyta</taxon>
        <taxon>Embryophyta</taxon>
        <taxon>Tracheophyta</taxon>
        <taxon>Polypodiopsida</taxon>
        <taxon>Polypodiidae</taxon>
        <taxon>Polypodiales</taxon>
        <taxon>Pteridineae</taxon>
        <taxon>Pteridaceae</taxon>
        <taxon>Parkerioideae</taxon>
        <taxon>Ceratopteris</taxon>
    </lineage>
</organism>
<evidence type="ECO:0000313" key="5">
    <source>
        <dbReference type="EMBL" id="KAH7438709.1"/>
    </source>
</evidence>
<dbReference type="GO" id="GO:0009658">
    <property type="term" value="P:chloroplast organization"/>
    <property type="evidence" value="ECO:0007669"/>
    <property type="project" value="TreeGrafter"/>
</dbReference>
<keyword evidence="3" id="KW-0949">S-adenosyl-L-methionine</keyword>
<dbReference type="GO" id="GO:0010027">
    <property type="term" value="P:thylakoid membrane organization"/>
    <property type="evidence" value="ECO:0007669"/>
    <property type="project" value="TreeGrafter"/>
</dbReference>
<dbReference type="CDD" id="cd10527">
    <property type="entry name" value="SET_LSMT"/>
    <property type="match status" value="1"/>
</dbReference>
<feature type="domain" description="SET" evidence="4">
    <location>
        <begin position="189"/>
        <end position="321"/>
    </location>
</feature>
<sequence length="495" mass="56350">MEASQHCCVGGEIALVGERGHVRVAAGLKASLLNKQYSSPLRKQTLKLKAFASTVKVAEPSELSTKETLLDIDPAFYEIGYVRQLRAYGIDFKEGRDGVGVYAAKDFPFSPKPRILMEIPLELMISISKDPPWIFHPDFVPWGHPIFDIINSTATKEDWDLRLACLLLFAMDTKGHFLQLYSDFLPEVSECSSLLLATEGELSDLQDSKTASALMEQQKRVQDFWKKHWSPQAPLKIRRLAPTYEHFVWAVAIAQTRHCTLNMTVGARPQVANMFVPYLDMLNHSVKPTCSLRWRRKDRMLEVLLNGRQSVKAGTEMTLNYMEKAENKEYVKTFGLSSPENDWEHLDFSGNARIHRDSFLSAFHIGGLPDEYFFYDHASQSGDEFLDGNLLAVARNLPFWAEGDLPFLPSIEKAAVKELQEECFQLLKSYPTSLERDLELLGIRSSIFFFLLCFLGSFSKNVHLWAYLHSLTTLSQLVLELDPHVQVSMFFLSCF</sequence>
<dbReference type="PANTHER" id="PTHR13271">
    <property type="entry name" value="UNCHARACTERIZED PUTATIVE METHYLTRANSFERASE"/>
    <property type="match status" value="1"/>
</dbReference>
<dbReference type="GO" id="GO:0009534">
    <property type="term" value="C:chloroplast thylakoid"/>
    <property type="evidence" value="ECO:0007669"/>
    <property type="project" value="TreeGrafter"/>
</dbReference>
<dbReference type="Gene3D" id="3.90.1410.10">
    <property type="entry name" value="set domain protein methyltransferase, domain 1"/>
    <property type="match status" value="1"/>
</dbReference>
<dbReference type="GO" id="GO:0042793">
    <property type="term" value="P:plastid transcription"/>
    <property type="evidence" value="ECO:0007669"/>
    <property type="project" value="TreeGrafter"/>
</dbReference>
<protein>
    <recommendedName>
        <fullName evidence="4">SET domain-containing protein</fullName>
    </recommendedName>
</protein>
<dbReference type="FunFam" id="3.90.1410.10:FF:000010">
    <property type="entry name" value="Protein PLASTID TRANSCRIPTIONALLY ACTIVE 14"/>
    <property type="match status" value="1"/>
</dbReference>
<dbReference type="SUPFAM" id="SSF82199">
    <property type="entry name" value="SET domain"/>
    <property type="match status" value="1"/>
</dbReference>
<proteinExistence type="predicted"/>
<evidence type="ECO:0000256" key="3">
    <source>
        <dbReference type="ARBA" id="ARBA00022691"/>
    </source>
</evidence>
<dbReference type="InterPro" id="IPR036464">
    <property type="entry name" value="Rubisco_LSMT_subst-bd_sf"/>
</dbReference>
<dbReference type="SUPFAM" id="SSF81822">
    <property type="entry name" value="RuBisCo LSMT C-terminal, substrate-binding domain"/>
    <property type="match status" value="1"/>
</dbReference>
<dbReference type="Gene3D" id="3.90.1420.10">
    <property type="entry name" value="Rubisco LSMT, substrate-binding domain"/>
    <property type="match status" value="1"/>
</dbReference>
<dbReference type="InterPro" id="IPR046341">
    <property type="entry name" value="SET_dom_sf"/>
</dbReference>
<dbReference type="InterPro" id="IPR001214">
    <property type="entry name" value="SET_dom"/>
</dbReference>
<dbReference type="EMBL" id="CM035409">
    <property type="protein sequence ID" value="KAH7438709.1"/>
    <property type="molecule type" value="Genomic_DNA"/>
</dbReference>
<dbReference type="GO" id="GO:0000427">
    <property type="term" value="C:plastid-encoded plastid RNA polymerase complex"/>
    <property type="evidence" value="ECO:0007669"/>
    <property type="project" value="TreeGrafter"/>
</dbReference>
<dbReference type="Pfam" id="PF00856">
    <property type="entry name" value="SET"/>
    <property type="match status" value="1"/>
</dbReference>
<dbReference type="GO" id="GO:0032259">
    <property type="term" value="P:methylation"/>
    <property type="evidence" value="ECO:0007669"/>
    <property type="project" value="UniProtKB-KW"/>
</dbReference>
<comment type="caution">
    <text evidence="5">The sequence shown here is derived from an EMBL/GenBank/DDBJ whole genome shotgun (WGS) entry which is preliminary data.</text>
</comment>
<dbReference type="InterPro" id="IPR050600">
    <property type="entry name" value="SETD3_SETD6_MTase"/>
</dbReference>
<dbReference type="AlphaFoldDB" id="A0A8T2V3B8"/>
<dbReference type="OMA" id="SSANPWD"/>
<name>A0A8T2V3B8_CERRI</name>